<keyword evidence="3" id="KW-0813">Transport</keyword>
<protein>
    <submittedName>
        <fullName evidence="15">Membrane-bound O-acyltransferase C24H6.01c</fullName>
    </submittedName>
</protein>
<keyword evidence="16" id="KW-1185">Reference proteome</keyword>
<dbReference type="GO" id="GO:0019432">
    <property type="term" value="P:triglyceride biosynthetic process"/>
    <property type="evidence" value="ECO:0007669"/>
    <property type="project" value="UniProtKB-ARBA"/>
</dbReference>
<comment type="caution">
    <text evidence="15">The sequence shown here is derived from an EMBL/GenBank/DDBJ whole genome shotgun (WGS) entry which is preliminary data.</text>
</comment>
<evidence type="ECO:0000256" key="2">
    <source>
        <dbReference type="ARBA" id="ARBA00004567"/>
    </source>
</evidence>
<evidence type="ECO:0000256" key="7">
    <source>
        <dbReference type="ARBA" id="ARBA00022989"/>
    </source>
</evidence>
<evidence type="ECO:0000256" key="4">
    <source>
        <dbReference type="ARBA" id="ARBA00022692"/>
    </source>
</evidence>
<evidence type="ECO:0000256" key="12">
    <source>
        <dbReference type="ARBA" id="ARBA00065263"/>
    </source>
</evidence>
<keyword evidence="8" id="KW-0811">Translocation</keyword>
<feature type="transmembrane region" description="Helical" evidence="13">
    <location>
        <begin position="420"/>
        <end position="439"/>
    </location>
</feature>
<dbReference type="Pfam" id="PF04096">
    <property type="entry name" value="Nucleoporin2"/>
    <property type="match status" value="1"/>
</dbReference>
<dbReference type="GO" id="GO:0017056">
    <property type="term" value="F:structural constituent of nuclear pore"/>
    <property type="evidence" value="ECO:0007669"/>
    <property type="project" value="InterPro"/>
</dbReference>
<dbReference type="FunFam" id="3.30.1610.10:FF:000002">
    <property type="entry name" value="nuclear pore complex protein NUP98A"/>
    <property type="match status" value="1"/>
</dbReference>
<comment type="subcellular location">
    <subcellularLocation>
        <location evidence="1">Membrane</location>
        <topology evidence="1">Multi-pass membrane protein</topology>
    </subcellularLocation>
    <subcellularLocation>
        <location evidence="2">Nucleus</location>
        <location evidence="2">Nuclear pore complex</location>
    </subcellularLocation>
</comment>
<dbReference type="InterPro" id="IPR004299">
    <property type="entry name" value="MBOAT_fam"/>
</dbReference>
<dbReference type="GO" id="GO:0048573">
    <property type="term" value="P:photoperiodism, flowering"/>
    <property type="evidence" value="ECO:0007669"/>
    <property type="project" value="UniProtKB-ARBA"/>
</dbReference>
<evidence type="ECO:0000256" key="3">
    <source>
        <dbReference type="ARBA" id="ARBA00022448"/>
    </source>
</evidence>
<feature type="transmembrane region" description="Helical" evidence="13">
    <location>
        <begin position="321"/>
        <end position="340"/>
    </location>
</feature>
<dbReference type="GO" id="GO:0015031">
    <property type="term" value="P:protein transport"/>
    <property type="evidence" value="ECO:0007669"/>
    <property type="project" value="UniProtKB-KW"/>
</dbReference>
<reference evidence="15" key="2">
    <citation type="journal article" date="2024" name="Plant">
        <title>Genomic evolution and insights into agronomic trait innovations of Sesamum species.</title>
        <authorList>
            <person name="Miao H."/>
            <person name="Wang L."/>
            <person name="Qu L."/>
            <person name="Liu H."/>
            <person name="Sun Y."/>
            <person name="Le M."/>
            <person name="Wang Q."/>
            <person name="Wei S."/>
            <person name="Zheng Y."/>
            <person name="Lin W."/>
            <person name="Duan Y."/>
            <person name="Cao H."/>
            <person name="Xiong S."/>
            <person name="Wang X."/>
            <person name="Wei L."/>
            <person name="Li C."/>
            <person name="Ma Q."/>
            <person name="Ju M."/>
            <person name="Zhao R."/>
            <person name="Li G."/>
            <person name="Mu C."/>
            <person name="Tian Q."/>
            <person name="Mei H."/>
            <person name="Zhang T."/>
            <person name="Gao T."/>
            <person name="Zhang H."/>
        </authorList>
    </citation>
    <scope>NUCLEOTIDE SEQUENCE</scope>
    <source>
        <strain evidence="15">3651</strain>
    </source>
</reference>
<evidence type="ECO:0000256" key="5">
    <source>
        <dbReference type="ARBA" id="ARBA00022816"/>
    </source>
</evidence>
<evidence type="ECO:0000256" key="9">
    <source>
        <dbReference type="ARBA" id="ARBA00023132"/>
    </source>
</evidence>
<keyword evidence="10 13" id="KW-0472">Membrane</keyword>
<evidence type="ECO:0000313" key="15">
    <source>
        <dbReference type="EMBL" id="KAK4427540.1"/>
    </source>
</evidence>
<dbReference type="GO" id="GO:0016020">
    <property type="term" value="C:membrane"/>
    <property type="evidence" value="ECO:0007669"/>
    <property type="project" value="UniProtKB-SubCell"/>
</dbReference>
<dbReference type="EMBL" id="JACGWO010000005">
    <property type="protein sequence ID" value="KAK4427540.1"/>
    <property type="molecule type" value="Genomic_DNA"/>
</dbReference>
<dbReference type="GO" id="GO:0005783">
    <property type="term" value="C:endoplasmic reticulum"/>
    <property type="evidence" value="ECO:0007669"/>
    <property type="project" value="TreeGrafter"/>
</dbReference>
<sequence length="1549" mass="170628">MKSSCWRQKELLFLILYAVVFYIIVIRRSLHLSHDHYAKLYGLRPGWIAARLNDISDAQWRNFRSNLPILTMVFGIFALVASVLRTSLSLKAHGMSIVWLLISLIYLLYLHGACLIFVLTIASANFCLVKIFGRTKYFSLLLWIFNLSFLVCNRMYEGYRFSSFGDRWAYLDNFRGTFRWHICFNFVVLRMISFGCDYHWADQYNKFDQKRHIQRCDHCSSGKTCYLILQERRVTNDKFSFPIYLCYLVYAPLYIAGPIISFNAFASQLDSPQNIYLSQEVAWYGLRWVFSFFLMELMTHLFYYNAFAISGVWKQLSPMDIFIIGYGVLNFMWLKFFLIWRYFRFWSLINGIVPPENMPRCLNNCYNLESFWKNWHASFNKWLVRYVYIPLGGSQKKLLNVWVIFTFVAVWHDLEWKLLSWAWLTCIFFIPEILVKSVANASQVQGAFREFVFRELSAVAGAITISCLMVANLVGFVIGPSGINWLVSGFLQEEGLLTLGGLLITFYVGTKLMFHIADAKQRKDRIFSHKILRSSIFSDDSLIDKISISQKLRWSHFSGLGLADIHLLFLLSETFIFPRMVTPSTSSHGLFHGSSIDPFGQTIKSRGTSSAHPLFGTSTPFPSPQGASAFASKMSSPFGSTSSGFGGFQGTAFNPGIGNKCQGTKVASYSETPEVNGTDSRYSAGKIKSISAMPVFRAKSHEELRLEDYELHKGSTFSIQNQGNAFEQPSSHFCPSTPSVASSLSSFGSGSGLAFGTATAAPVSDSPVKPPFGSSGRVFGVWLSSGTGGSIGDSNANQAPGNSASGASSTTIFGALNNSGIGFNSTPTVLHSPSAHGSTSSIFDVSNVPSFAPGIASSGFSTSIFGFPSTSVFEGLRTSASQVSTTPGVGIRPIPSFWSTSVSPGSSLSGPQSNCALGAPTTSNFSVSTTSGFPFSSASASGSQGATTLESIVGNQYRGSRVSPYSATREVGGANNWYSVEKIQSISAMPCYKDRSHEELRSEDYELCNKDGQIPWCRRSSGSVCFKNSDTPPDFLSCPPLPHHSSLNSPCHPFKSIPSPPRSQAFITPNSTNFTAPTLSPHVNPITPTKLYPSQSQSFIAQPTAVASMTTSTPKLKPSSLIPFSELMPTNSCQLPAISMTFLSPFASMCSSSKPSSTVVTAVGPWPSVLNPSQPRQAAEEVDPLSTTNLSQPSQASNGFTVVTEASSQNLNGQQYVSSNTGGMQQSSLVVNPFATRSATDRSNSVPSIQYGISSIPVSNNPSPDRRTSLLRNRIRHVSLRNSRLPAKRHTCGHSEPKVPFFGGKEDRPCPVTPFWPRKDPRAWLVNSLSGQEHAPYHSYAEGKGCEDKASPSSSLQLNINPTDVTVDTSIQEEDSSAVVNLHMDDDSALNEKHEDDVLALLPKLPNGEYYTEPSIKKLAAKERAEPGSCSRVHDFVVGRRGYGSIIFLGETDIRNLDLESVVQFNNREVVVYADGRKKPPVGQSLNNPAEVTLLNVHCISKKTGKKYVDGPQVESYKEMLIKKASEQGAEFVSYDPVQGEWKFRVQNF</sequence>
<name>A0AAE1YC43_9LAMI</name>
<dbReference type="InterPro" id="IPR007230">
    <property type="entry name" value="Nup98_auto-Pept-S59_dom"/>
</dbReference>
<feature type="transmembrane region" description="Helical" evidence="13">
    <location>
        <begin position="451"/>
        <end position="476"/>
    </location>
</feature>
<keyword evidence="9" id="KW-0906">Nuclear pore complex</keyword>
<dbReference type="Gene3D" id="1.10.10.2360">
    <property type="match status" value="2"/>
</dbReference>
<gene>
    <name evidence="15" type="ORF">Salat_1522900</name>
</gene>
<feature type="transmembrane region" description="Helical" evidence="13">
    <location>
        <begin position="137"/>
        <end position="156"/>
    </location>
</feature>
<feature type="transmembrane region" description="Helical" evidence="13">
    <location>
        <begin position="241"/>
        <end position="265"/>
    </location>
</feature>
<keyword evidence="6" id="KW-0653">Protein transport</keyword>
<reference evidence="15" key="1">
    <citation type="submission" date="2020-06" db="EMBL/GenBank/DDBJ databases">
        <authorList>
            <person name="Li T."/>
            <person name="Hu X."/>
            <person name="Zhang T."/>
            <person name="Song X."/>
            <person name="Zhang H."/>
            <person name="Dai N."/>
            <person name="Sheng W."/>
            <person name="Hou X."/>
            <person name="Wei L."/>
        </authorList>
    </citation>
    <scope>NUCLEOTIDE SEQUENCE</scope>
    <source>
        <strain evidence="15">3651</strain>
        <tissue evidence="15">Leaf</tissue>
    </source>
</reference>
<keyword evidence="7 13" id="KW-1133">Transmembrane helix</keyword>
<keyword evidence="11" id="KW-0539">Nucleus</keyword>
<comment type="subunit">
    <text evidence="12">Part of the nuclear pore complex (NPC). The NPC has an eight-fold symmetrical structure comprising a central transport channel and two rings, the cytoplasmic and nuclear rings, to which eight filaments are attached. The cytoplasmic filaments have loose ends, while the nuclear filaments are joined in a distal ring, forming a nuclear basket. NPCs are highly dynamic in configuration and composition, and can be devided in 3 subcomplexes, the NUP62 subcomplex, the NUP107-160 subcomplex and the NUP93 subcomplex, containing approximately 30 different nucleoporin proteins.</text>
</comment>
<dbReference type="Proteomes" id="UP001293254">
    <property type="component" value="Unassembled WGS sequence"/>
</dbReference>
<feature type="transmembrane region" description="Helical" evidence="13">
    <location>
        <begin position="97"/>
        <end position="122"/>
    </location>
</feature>
<evidence type="ECO:0000313" key="16">
    <source>
        <dbReference type="Proteomes" id="UP001293254"/>
    </source>
</evidence>
<feature type="transmembrane region" description="Helical" evidence="13">
    <location>
        <begin position="286"/>
        <end position="309"/>
    </location>
</feature>
<feature type="transmembrane region" description="Helical" evidence="13">
    <location>
        <begin position="496"/>
        <end position="517"/>
    </location>
</feature>
<keyword evidence="4 13" id="KW-0812">Transmembrane</keyword>
<evidence type="ECO:0000256" key="11">
    <source>
        <dbReference type="ARBA" id="ARBA00023242"/>
    </source>
</evidence>
<evidence type="ECO:0000256" key="1">
    <source>
        <dbReference type="ARBA" id="ARBA00004141"/>
    </source>
</evidence>
<dbReference type="PANTHER" id="PTHR13285:SF18">
    <property type="entry name" value="PROTEIN-CYSTEINE N-PALMITOYLTRANSFERASE RASP"/>
    <property type="match status" value="1"/>
</dbReference>
<dbReference type="InterPro" id="IPR036903">
    <property type="entry name" value="Nup98_auto-Pept-S59_dom_sf"/>
</dbReference>
<dbReference type="GO" id="GO:0051028">
    <property type="term" value="P:mRNA transport"/>
    <property type="evidence" value="ECO:0007669"/>
    <property type="project" value="UniProtKB-KW"/>
</dbReference>
<dbReference type="PROSITE" id="PS51434">
    <property type="entry name" value="NUP_C"/>
    <property type="match status" value="1"/>
</dbReference>
<dbReference type="PANTHER" id="PTHR13285">
    <property type="entry name" value="ACYLTRANSFERASE"/>
    <property type="match status" value="1"/>
</dbReference>
<feature type="transmembrane region" description="Helical" evidence="13">
    <location>
        <begin position="557"/>
        <end position="577"/>
    </location>
</feature>
<dbReference type="Gene3D" id="3.30.1610.10">
    <property type="entry name" value="Peptidase S59, nucleoporin"/>
    <property type="match status" value="1"/>
</dbReference>
<proteinExistence type="predicted"/>
<dbReference type="GO" id="GO:0005643">
    <property type="term" value="C:nuclear pore"/>
    <property type="evidence" value="ECO:0007669"/>
    <property type="project" value="UniProtKB-SubCell"/>
</dbReference>
<organism evidence="15 16">
    <name type="scientific">Sesamum alatum</name>
    <dbReference type="NCBI Taxonomy" id="300844"/>
    <lineage>
        <taxon>Eukaryota</taxon>
        <taxon>Viridiplantae</taxon>
        <taxon>Streptophyta</taxon>
        <taxon>Embryophyta</taxon>
        <taxon>Tracheophyta</taxon>
        <taxon>Spermatophyta</taxon>
        <taxon>Magnoliopsida</taxon>
        <taxon>eudicotyledons</taxon>
        <taxon>Gunneridae</taxon>
        <taxon>Pentapetalae</taxon>
        <taxon>asterids</taxon>
        <taxon>lamiids</taxon>
        <taxon>Lamiales</taxon>
        <taxon>Pedaliaceae</taxon>
        <taxon>Sesamum</taxon>
    </lineage>
</organism>
<evidence type="ECO:0000256" key="6">
    <source>
        <dbReference type="ARBA" id="ARBA00022927"/>
    </source>
</evidence>
<evidence type="ECO:0000256" key="13">
    <source>
        <dbReference type="SAM" id="Phobius"/>
    </source>
</evidence>
<evidence type="ECO:0000256" key="10">
    <source>
        <dbReference type="ARBA" id="ARBA00023136"/>
    </source>
</evidence>
<evidence type="ECO:0000256" key="8">
    <source>
        <dbReference type="ARBA" id="ARBA00023010"/>
    </source>
</evidence>
<dbReference type="InterPro" id="IPR051085">
    <property type="entry name" value="MB_O-acyltransferase"/>
</dbReference>
<evidence type="ECO:0000259" key="14">
    <source>
        <dbReference type="PROSITE" id="PS51434"/>
    </source>
</evidence>
<dbReference type="GO" id="GO:0016746">
    <property type="term" value="F:acyltransferase activity"/>
    <property type="evidence" value="ECO:0007669"/>
    <property type="project" value="TreeGrafter"/>
</dbReference>
<feature type="transmembrane region" description="Helical" evidence="13">
    <location>
        <begin position="67"/>
        <end position="85"/>
    </location>
</feature>
<dbReference type="Pfam" id="PF03062">
    <property type="entry name" value="MBOAT"/>
    <property type="match status" value="1"/>
</dbReference>
<dbReference type="SUPFAM" id="SSF82215">
    <property type="entry name" value="C-terminal autoproteolytic domain of nucleoporin nup98"/>
    <property type="match status" value="1"/>
</dbReference>
<feature type="transmembrane region" description="Helical" evidence="13">
    <location>
        <begin position="12"/>
        <end position="30"/>
    </location>
</feature>
<feature type="transmembrane region" description="Helical" evidence="13">
    <location>
        <begin position="177"/>
        <end position="201"/>
    </location>
</feature>
<accession>A0AAE1YC43</accession>
<feature type="domain" description="Peptidase S59" evidence="14">
    <location>
        <begin position="1407"/>
        <end position="1549"/>
    </location>
</feature>
<keyword evidence="5" id="KW-0509">mRNA transport</keyword>